<dbReference type="InterPro" id="IPR014229">
    <property type="entry name" value="Spore_YtfJ"/>
</dbReference>
<protein>
    <submittedName>
        <fullName evidence="1">Sporulation protein YtfJ</fullName>
    </submittedName>
</protein>
<sequence length="136" mass="14271">MAEHPIQGLMNVTMDKIRQMADSNTIIGKPIQTEDGTTILPVSKVSFGFASAGTDFDGKNAANKDLFGGGAGAGVNIQPVAFLIVKDGCVRTIQLSDGTNTVDRALTMIPELVEKVSALLKKDEVPAAAEETKPAQ</sequence>
<dbReference type="Pfam" id="PF09579">
    <property type="entry name" value="Spore_YtfJ"/>
    <property type="match status" value="1"/>
</dbReference>
<evidence type="ECO:0000313" key="1">
    <source>
        <dbReference type="EMBL" id="RAW52405.1"/>
    </source>
</evidence>
<dbReference type="PANTHER" id="PTHR39162:SF1">
    <property type="entry name" value="SPORULATION PROTEIN YTFJ"/>
    <property type="match status" value="1"/>
</dbReference>
<dbReference type="AlphaFoldDB" id="A0A329TSY2"/>
<dbReference type="Proteomes" id="UP000251634">
    <property type="component" value="Unassembled WGS sequence"/>
</dbReference>
<dbReference type="RefSeq" id="WP_022257255.1">
    <property type="nucleotide sequence ID" value="NZ_DAWEON010000006.1"/>
</dbReference>
<dbReference type="PANTHER" id="PTHR39162">
    <property type="entry name" value="GLL3345 PROTEIN"/>
    <property type="match status" value="1"/>
</dbReference>
<organism evidence="1 2">
    <name type="scientific">Faecalibacterium prausnitzii</name>
    <dbReference type="NCBI Taxonomy" id="853"/>
    <lineage>
        <taxon>Bacteria</taxon>
        <taxon>Bacillati</taxon>
        <taxon>Bacillota</taxon>
        <taxon>Clostridia</taxon>
        <taxon>Eubacteriales</taxon>
        <taxon>Oscillospiraceae</taxon>
        <taxon>Faecalibacterium</taxon>
    </lineage>
</organism>
<name>A0A329TSY2_9FIRM</name>
<comment type="caution">
    <text evidence="1">The sequence shown here is derived from an EMBL/GenBank/DDBJ whole genome shotgun (WGS) entry which is preliminary data.</text>
</comment>
<proteinExistence type="predicted"/>
<reference evidence="1 2" key="1">
    <citation type="submission" date="2018-02" db="EMBL/GenBank/DDBJ databases">
        <title>Complete genome sequencing of Faecalibacterium prausnitzii strains isolated from the human gut.</title>
        <authorList>
            <person name="Fitzgerald B.C."/>
            <person name="Shkoporov A.N."/>
            <person name="Ross P.R."/>
            <person name="Hill C."/>
        </authorList>
    </citation>
    <scope>NUCLEOTIDE SEQUENCE [LARGE SCALE GENOMIC DNA]</scope>
    <source>
        <strain evidence="1 2">APC942/8-14-2</strain>
    </source>
</reference>
<gene>
    <name evidence="1" type="primary">ytfJ</name>
    <name evidence="1" type="ORF">C4N25_03085</name>
</gene>
<dbReference type="EMBL" id="PRKZ01000001">
    <property type="protein sequence ID" value="RAW52405.1"/>
    <property type="molecule type" value="Genomic_DNA"/>
</dbReference>
<dbReference type="NCBIfam" id="TIGR02874">
    <property type="entry name" value="spore_ytfJ"/>
    <property type="match status" value="1"/>
</dbReference>
<accession>A0A329TSY2</accession>
<evidence type="ECO:0000313" key="2">
    <source>
        <dbReference type="Proteomes" id="UP000251634"/>
    </source>
</evidence>
<dbReference type="PIRSF" id="PIRSF021377">
    <property type="entry name" value="YtfJ"/>
    <property type="match status" value="1"/>
</dbReference>